<accession>A0A067TS24</accession>
<evidence type="ECO:0000256" key="4">
    <source>
        <dbReference type="ARBA" id="ARBA00022574"/>
    </source>
</evidence>
<name>A0A067TS24_GALM3</name>
<evidence type="ECO:0000313" key="12">
    <source>
        <dbReference type="Proteomes" id="UP000027222"/>
    </source>
</evidence>
<dbReference type="Proteomes" id="UP000027222">
    <property type="component" value="Unassembled WGS sequence"/>
</dbReference>
<feature type="region of interest" description="Disordered" evidence="9">
    <location>
        <begin position="487"/>
        <end position="584"/>
    </location>
</feature>
<gene>
    <name evidence="11" type="ORF">GALMADRAFT_53675</name>
</gene>
<dbReference type="Gene3D" id="2.130.10.10">
    <property type="entry name" value="YVTN repeat-like/Quinoprotein amine dehydrogenase"/>
    <property type="match status" value="2"/>
</dbReference>
<proteinExistence type="predicted"/>
<evidence type="ECO:0000259" key="10">
    <source>
        <dbReference type="SMART" id="SM01033"/>
    </source>
</evidence>
<evidence type="ECO:0000256" key="2">
    <source>
        <dbReference type="ARBA" id="ARBA00004604"/>
    </source>
</evidence>
<keyword evidence="12" id="KW-1185">Reference proteome</keyword>
<dbReference type="PROSITE" id="PS50294">
    <property type="entry name" value="WD_REPEATS_REGION"/>
    <property type="match status" value="1"/>
</dbReference>
<sequence>MDSLIAKAEAIQPLQKKRKTHHAASSSSSSQKPHVKPPTDHTRNTLIKNTSIPKSLQDTKPLPDDVPSYKHIANKKLRTQLHRQGSQSARAAALLEDAEMLMLEDAGAMEVEGEMDRTWRVGQGEIVGSAGREAGVGRREFRLDGGPYRSRYTRNGRHLAIAGRTGHVSTFDWQTGTVHAELQLQETCRDITFLQDHSYFAVAQKKYVFIYDRDGVELHCLKGHIEPTRLEFLPYHWLLASIGNPGYLKYQDTSTGQLLIEHRTKLGACHTMTQNLHTAVIHLGHPNGRITLWTPNLPHPAVQLLAHVGPVVGVAVDPGSGGRYMASSGRDGTVKVWDCRNWKGAVREWAVRGGGDPEVEWSARGYLGVASGGTVNVYNPPSIHAPFHIRTPPPLYMTHPIPHRPLTSLRFAPFQDILTVGHSAGLSSLLVPGSGEPNFDSREADPYENKKARSEREVKALLDKIQPDMITLDPDMVGNLEPVSKLTTTLSTTSSGKDKSKSKPQPSQRTEIPFARLPRIDRLRVSGKLDDSEGGPGQDEENEDKDGGEGVDEETKKKNREEREKRKMRGKGKSMKRYLRKQRKNVVDPAAIAIRAKLEKQREEKKRAVADAAGRKEEKKPSALDRFKRSK</sequence>
<reference evidence="12" key="1">
    <citation type="journal article" date="2014" name="Proc. Natl. Acad. Sci. U.S.A.">
        <title>Extensive sampling of basidiomycete genomes demonstrates inadequacy of the white-rot/brown-rot paradigm for wood decay fungi.</title>
        <authorList>
            <person name="Riley R."/>
            <person name="Salamov A.A."/>
            <person name="Brown D.W."/>
            <person name="Nagy L.G."/>
            <person name="Floudas D."/>
            <person name="Held B.W."/>
            <person name="Levasseur A."/>
            <person name="Lombard V."/>
            <person name="Morin E."/>
            <person name="Otillar R."/>
            <person name="Lindquist E.A."/>
            <person name="Sun H."/>
            <person name="LaButti K.M."/>
            <person name="Schmutz J."/>
            <person name="Jabbour D."/>
            <person name="Luo H."/>
            <person name="Baker S.E."/>
            <person name="Pisabarro A.G."/>
            <person name="Walton J.D."/>
            <person name="Blanchette R.A."/>
            <person name="Henrissat B."/>
            <person name="Martin F."/>
            <person name="Cullen D."/>
            <person name="Hibbett D.S."/>
            <person name="Grigoriev I.V."/>
        </authorList>
    </citation>
    <scope>NUCLEOTIDE SEQUENCE [LARGE SCALE GENOMIC DNA]</scope>
    <source>
        <strain evidence="12">CBS 339.88</strain>
    </source>
</reference>
<organism evidence="11 12">
    <name type="scientific">Galerina marginata (strain CBS 339.88)</name>
    <dbReference type="NCBI Taxonomy" id="685588"/>
    <lineage>
        <taxon>Eukaryota</taxon>
        <taxon>Fungi</taxon>
        <taxon>Dikarya</taxon>
        <taxon>Basidiomycota</taxon>
        <taxon>Agaricomycotina</taxon>
        <taxon>Agaricomycetes</taxon>
        <taxon>Agaricomycetidae</taxon>
        <taxon>Agaricales</taxon>
        <taxon>Agaricineae</taxon>
        <taxon>Strophariaceae</taxon>
        <taxon>Galerina</taxon>
    </lineage>
</organism>
<feature type="repeat" description="WD" evidence="8">
    <location>
        <begin position="304"/>
        <end position="338"/>
    </location>
</feature>
<dbReference type="PROSITE" id="PS50082">
    <property type="entry name" value="WD_REPEATS_2"/>
    <property type="match status" value="1"/>
</dbReference>
<dbReference type="InterPro" id="IPR015943">
    <property type="entry name" value="WD40/YVTN_repeat-like_dom_sf"/>
</dbReference>
<dbReference type="PANTHER" id="PTHR14085:SF3">
    <property type="entry name" value="WD REPEAT-CONTAINING PROTEIN 46"/>
    <property type="match status" value="1"/>
</dbReference>
<evidence type="ECO:0000256" key="3">
    <source>
        <dbReference type="ARBA" id="ARBA00022552"/>
    </source>
</evidence>
<protein>
    <recommendedName>
        <fullName evidence="7">U three protein 7</fullName>
    </recommendedName>
</protein>
<dbReference type="InterPro" id="IPR040315">
    <property type="entry name" value="WDR46/Utp7"/>
</dbReference>
<evidence type="ECO:0000256" key="8">
    <source>
        <dbReference type="PROSITE-ProRule" id="PRU00221"/>
    </source>
</evidence>
<dbReference type="InterPro" id="IPR012952">
    <property type="entry name" value="BING4_C_dom"/>
</dbReference>
<keyword evidence="6" id="KW-0539">Nucleus</keyword>
<keyword evidence="3" id="KW-0698">rRNA processing</keyword>
<comment type="subcellular location">
    <subcellularLocation>
        <location evidence="2">Nucleus</location>
        <location evidence="2">Nucleolus</location>
    </subcellularLocation>
</comment>
<dbReference type="SMART" id="SM01033">
    <property type="entry name" value="BING4CT"/>
    <property type="match status" value="1"/>
</dbReference>
<dbReference type="STRING" id="685588.A0A067TS24"/>
<feature type="compositionally biased region" description="Basic and acidic residues" evidence="9">
    <location>
        <begin position="545"/>
        <end position="565"/>
    </location>
</feature>
<dbReference type="GO" id="GO:0030686">
    <property type="term" value="C:90S preribosome"/>
    <property type="evidence" value="ECO:0007669"/>
    <property type="project" value="TreeGrafter"/>
</dbReference>
<evidence type="ECO:0000256" key="7">
    <source>
        <dbReference type="ARBA" id="ARBA00076453"/>
    </source>
</evidence>
<feature type="region of interest" description="Disordered" evidence="9">
    <location>
        <begin position="12"/>
        <end position="68"/>
    </location>
</feature>
<dbReference type="EMBL" id="KL142367">
    <property type="protein sequence ID" value="KDR85946.1"/>
    <property type="molecule type" value="Genomic_DNA"/>
</dbReference>
<dbReference type="HOGENOM" id="CLU_022996_1_0_1"/>
<feature type="domain" description="BING4 C-terminal" evidence="10">
    <location>
        <begin position="395"/>
        <end position="474"/>
    </location>
</feature>
<dbReference type="GO" id="GO:0000462">
    <property type="term" value="P:maturation of SSU-rRNA from tricistronic rRNA transcript (SSU-rRNA, 5.8S rRNA, LSU-rRNA)"/>
    <property type="evidence" value="ECO:0007669"/>
    <property type="project" value="TreeGrafter"/>
</dbReference>
<evidence type="ECO:0000313" key="11">
    <source>
        <dbReference type="EMBL" id="KDR85946.1"/>
    </source>
</evidence>
<dbReference type="SUPFAM" id="SSF50978">
    <property type="entry name" value="WD40 repeat-like"/>
    <property type="match status" value="1"/>
</dbReference>
<dbReference type="FunFam" id="2.130.10.10:FF:000378">
    <property type="entry name" value="U3 small nucleolar RNA-associated protein 7"/>
    <property type="match status" value="1"/>
</dbReference>
<evidence type="ECO:0000256" key="5">
    <source>
        <dbReference type="ARBA" id="ARBA00022737"/>
    </source>
</evidence>
<evidence type="ECO:0000256" key="9">
    <source>
        <dbReference type="SAM" id="MobiDB-lite"/>
    </source>
</evidence>
<dbReference type="InterPro" id="IPR036322">
    <property type="entry name" value="WD40_repeat_dom_sf"/>
</dbReference>
<feature type="region of interest" description="Disordered" evidence="9">
    <location>
        <begin position="431"/>
        <end position="455"/>
    </location>
</feature>
<dbReference type="SMART" id="SM00320">
    <property type="entry name" value="WD40"/>
    <property type="match status" value="3"/>
</dbReference>
<feature type="compositionally biased region" description="Basic and acidic residues" evidence="9">
    <location>
        <begin position="518"/>
        <end position="531"/>
    </location>
</feature>
<dbReference type="Pfam" id="PF08149">
    <property type="entry name" value="BING4CT"/>
    <property type="match status" value="1"/>
</dbReference>
<evidence type="ECO:0000256" key="6">
    <source>
        <dbReference type="ARBA" id="ARBA00023242"/>
    </source>
</evidence>
<comment type="function">
    <text evidence="1">Involved in nucleolar processing of pre-18S ribosomal RNA.</text>
</comment>
<dbReference type="Pfam" id="PF00400">
    <property type="entry name" value="WD40"/>
    <property type="match status" value="1"/>
</dbReference>
<feature type="compositionally biased region" description="Basic and acidic residues" evidence="9">
    <location>
        <begin position="439"/>
        <end position="455"/>
    </location>
</feature>
<dbReference type="OrthoDB" id="10251154at2759"/>
<keyword evidence="4 8" id="KW-0853">WD repeat</keyword>
<feature type="compositionally biased region" description="Polar residues" evidence="9">
    <location>
        <begin position="44"/>
        <end position="58"/>
    </location>
</feature>
<feature type="compositionally biased region" description="Basic residues" evidence="9">
    <location>
        <begin position="566"/>
        <end position="584"/>
    </location>
</feature>
<dbReference type="GO" id="GO:0032040">
    <property type="term" value="C:small-subunit processome"/>
    <property type="evidence" value="ECO:0007669"/>
    <property type="project" value="TreeGrafter"/>
</dbReference>
<keyword evidence="5" id="KW-0677">Repeat</keyword>
<dbReference type="InterPro" id="IPR001680">
    <property type="entry name" value="WD40_rpt"/>
</dbReference>
<dbReference type="AlphaFoldDB" id="A0A067TS24"/>
<evidence type="ECO:0000256" key="1">
    <source>
        <dbReference type="ARBA" id="ARBA00004099"/>
    </source>
</evidence>
<dbReference type="PANTHER" id="PTHR14085">
    <property type="entry name" value="WD-REPEAT PROTEIN BING4"/>
    <property type="match status" value="1"/>
</dbReference>
<feature type="region of interest" description="Disordered" evidence="9">
    <location>
        <begin position="598"/>
        <end position="631"/>
    </location>
</feature>